<dbReference type="EMBL" id="BJYM01000006">
    <property type="protein sequence ID" value="GEN87002.1"/>
    <property type="molecule type" value="Genomic_DNA"/>
</dbReference>
<feature type="domain" description="PRD" evidence="7">
    <location>
        <begin position="448"/>
        <end position="558"/>
    </location>
</feature>
<name>A0A511ZHT2_9BACI</name>
<evidence type="ECO:0000313" key="9">
    <source>
        <dbReference type="Proteomes" id="UP000321558"/>
    </source>
</evidence>
<dbReference type="GO" id="GO:0005524">
    <property type="term" value="F:ATP binding"/>
    <property type="evidence" value="ECO:0007669"/>
    <property type="project" value="UniProtKB-KW"/>
</dbReference>
<dbReference type="Pfam" id="PF03610">
    <property type="entry name" value="EIIA-man"/>
    <property type="match status" value="1"/>
</dbReference>
<dbReference type="InterPro" id="IPR036390">
    <property type="entry name" value="WH_DNA-bd_sf"/>
</dbReference>
<dbReference type="SUPFAM" id="SSF52540">
    <property type="entry name" value="P-loop containing nucleoside triphosphate hydrolases"/>
    <property type="match status" value="1"/>
</dbReference>
<evidence type="ECO:0000259" key="5">
    <source>
        <dbReference type="PROSITE" id="PS50045"/>
    </source>
</evidence>
<dbReference type="InterPro" id="IPR003593">
    <property type="entry name" value="AAA+_ATPase"/>
</dbReference>
<evidence type="ECO:0000259" key="6">
    <source>
        <dbReference type="PROSITE" id="PS51096"/>
    </source>
</evidence>
<gene>
    <name evidence="8" type="ORF">OSO01_17410</name>
</gene>
<evidence type="ECO:0000256" key="1">
    <source>
        <dbReference type="ARBA" id="ARBA00022679"/>
    </source>
</evidence>
<dbReference type="STRING" id="582851.GCA_900162665_00870"/>
<dbReference type="CDD" id="cd00009">
    <property type="entry name" value="AAA"/>
    <property type="match status" value="1"/>
</dbReference>
<keyword evidence="2" id="KW-0547">Nucleotide-binding</keyword>
<reference evidence="8 9" key="1">
    <citation type="submission" date="2019-07" db="EMBL/GenBank/DDBJ databases">
        <title>Whole genome shotgun sequence of Oceanobacillus sojae NBRC 105379.</title>
        <authorList>
            <person name="Hosoyama A."/>
            <person name="Uohara A."/>
            <person name="Ohji S."/>
            <person name="Ichikawa N."/>
        </authorList>
    </citation>
    <scope>NUCLEOTIDE SEQUENCE [LARGE SCALE GENOMIC DNA]</scope>
    <source>
        <strain evidence="8 9">NBRC 105379</strain>
    </source>
</reference>
<keyword evidence="3" id="KW-0067">ATP-binding</keyword>
<keyword evidence="1" id="KW-0808">Transferase</keyword>
<dbReference type="InterPro" id="IPR004701">
    <property type="entry name" value="PTS_EIIA_man-typ"/>
</dbReference>
<dbReference type="InterPro" id="IPR027417">
    <property type="entry name" value="P-loop_NTPase"/>
</dbReference>
<dbReference type="Gene3D" id="3.40.50.300">
    <property type="entry name" value="P-loop containing nucleotide triphosphate hydrolases"/>
    <property type="match status" value="1"/>
</dbReference>
<dbReference type="PANTHER" id="PTHR32071:SF38">
    <property type="entry name" value="PSP OPERON TRANSCRIPTIONAL ACTIVATOR"/>
    <property type="match status" value="1"/>
</dbReference>
<dbReference type="Proteomes" id="UP000321558">
    <property type="component" value="Unassembled WGS sequence"/>
</dbReference>
<evidence type="ECO:0000259" key="7">
    <source>
        <dbReference type="PROSITE" id="PS51372"/>
    </source>
</evidence>
<dbReference type="PROSITE" id="PS00675">
    <property type="entry name" value="SIGMA54_INTERACT_1"/>
    <property type="match status" value="1"/>
</dbReference>
<dbReference type="GO" id="GO:0016020">
    <property type="term" value="C:membrane"/>
    <property type="evidence" value="ECO:0007669"/>
    <property type="project" value="InterPro"/>
</dbReference>
<dbReference type="PROSITE" id="PS51096">
    <property type="entry name" value="PTS_EIIA_TYPE_4"/>
    <property type="match status" value="1"/>
</dbReference>
<dbReference type="SUPFAM" id="SSF53062">
    <property type="entry name" value="PTS system fructose IIA component-like"/>
    <property type="match status" value="1"/>
</dbReference>
<dbReference type="InterPro" id="IPR011608">
    <property type="entry name" value="PRD"/>
</dbReference>
<keyword evidence="9" id="KW-1185">Reference proteome</keyword>
<evidence type="ECO:0000256" key="2">
    <source>
        <dbReference type="ARBA" id="ARBA00022741"/>
    </source>
</evidence>
<dbReference type="PROSITE" id="PS50045">
    <property type="entry name" value="SIGMA54_INTERACT_4"/>
    <property type="match status" value="1"/>
</dbReference>
<dbReference type="SMART" id="SM00382">
    <property type="entry name" value="AAA"/>
    <property type="match status" value="1"/>
</dbReference>
<feature type="domain" description="PTS EIIA type-4" evidence="6">
    <location>
        <begin position="559"/>
        <end position="695"/>
    </location>
</feature>
<dbReference type="Gene3D" id="1.10.1790.10">
    <property type="entry name" value="PRD domain"/>
    <property type="match status" value="1"/>
</dbReference>
<proteinExistence type="predicted"/>
<dbReference type="GO" id="GO:0009401">
    <property type="term" value="P:phosphoenolpyruvate-dependent sugar phosphotransferase system"/>
    <property type="evidence" value="ECO:0007669"/>
    <property type="project" value="InterPro"/>
</dbReference>
<dbReference type="Pfam" id="PF00874">
    <property type="entry name" value="PRD"/>
    <property type="match status" value="1"/>
</dbReference>
<dbReference type="PROSITE" id="PS00676">
    <property type="entry name" value="SIGMA54_INTERACT_2"/>
    <property type="match status" value="1"/>
</dbReference>
<accession>A0A511ZHT2</accession>
<dbReference type="Gene3D" id="3.40.50.510">
    <property type="entry name" value="Phosphotransferase system, mannose-type IIA component"/>
    <property type="match status" value="1"/>
</dbReference>
<dbReference type="GO" id="GO:0003677">
    <property type="term" value="F:DNA binding"/>
    <property type="evidence" value="ECO:0007669"/>
    <property type="project" value="UniProtKB-KW"/>
</dbReference>
<dbReference type="PROSITE" id="PS51372">
    <property type="entry name" value="PRD_2"/>
    <property type="match status" value="2"/>
</dbReference>
<dbReference type="InterPro" id="IPR025943">
    <property type="entry name" value="Sigma_54_int_dom_ATP-bd_2"/>
</dbReference>
<dbReference type="InterPro" id="IPR036634">
    <property type="entry name" value="PRD_sf"/>
</dbReference>
<dbReference type="InterPro" id="IPR002078">
    <property type="entry name" value="Sigma_54_int"/>
</dbReference>
<feature type="domain" description="Sigma-54 factor interaction" evidence="5">
    <location>
        <begin position="106"/>
        <end position="340"/>
    </location>
</feature>
<dbReference type="AlphaFoldDB" id="A0A511ZHT2"/>
<feature type="domain" description="PRD" evidence="7">
    <location>
        <begin position="815"/>
        <end position="921"/>
    </location>
</feature>
<dbReference type="SUPFAM" id="SSF63520">
    <property type="entry name" value="PTS-regulatory domain, PRD"/>
    <property type="match status" value="1"/>
</dbReference>
<keyword evidence="4" id="KW-0238">DNA-binding</keyword>
<comment type="caution">
    <text evidence="8">The sequence shown here is derived from an EMBL/GenBank/DDBJ whole genome shotgun (WGS) entry which is preliminary data.</text>
</comment>
<protein>
    <submittedName>
        <fullName evidence="8">Transcription antiterminator BglG</fullName>
    </submittedName>
</protein>
<dbReference type="GO" id="GO:0006355">
    <property type="term" value="P:regulation of DNA-templated transcription"/>
    <property type="evidence" value="ECO:0007669"/>
    <property type="project" value="InterPro"/>
</dbReference>
<dbReference type="InterPro" id="IPR025662">
    <property type="entry name" value="Sigma_54_int_dom_ATP-bd_1"/>
</dbReference>
<dbReference type="GO" id="GO:0016740">
    <property type="term" value="F:transferase activity"/>
    <property type="evidence" value="ECO:0007669"/>
    <property type="project" value="UniProtKB-KW"/>
</dbReference>
<evidence type="ECO:0000313" key="8">
    <source>
        <dbReference type="EMBL" id="GEN87002.1"/>
    </source>
</evidence>
<evidence type="ECO:0000256" key="3">
    <source>
        <dbReference type="ARBA" id="ARBA00022840"/>
    </source>
</evidence>
<dbReference type="PANTHER" id="PTHR32071">
    <property type="entry name" value="TRANSCRIPTIONAL REGULATORY PROTEIN"/>
    <property type="match status" value="1"/>
</dbReference>
<evidence type="ECO:0000256" key="4">
    <source>
        <dbReference type="ARBA" id="ARBA00023125"/>
    </source>
</evidence>
<sequence>MIKEELINYLENQTAFLDLDNISEIFTSKIIGEQFNLKRNTVSHYLNQLNEQGSVIKINTRPVYFFHKNAFETQFYTLSKSIYHSLDELKEEQPLFQKKKDIFSFLIGSDASLARSIEQLKTALYYPENGLPVLLTGESGTGKSYMVKIVYHFCLANDLIKEDARMITLNCAQYANNPELLTSHLFGHVKGAFTGADEDHRGIFEEANGGILFLDEVHRLNAEGQEKLFTYLDQGIIYRMGETNNPRKVNTRLFFATTEDLNSVFLSTFIRRIPVQIELPPLEQRTQNERLEMIYDFLIKERSKIKKVLLVSSQVLHLLKTTPHQGNIGKLKNVVKVTVAKAFSEQKDANNIYITIYHLPPDLLAKAALKTNAAMEENIKIDETTSIESLSTKKNPEELRIIRTYERLLASFKKSGSNITVIGEDIKNEVENLFDFLIFETDREKKHELLLFMTQYVRDTLKQMETSYQIIFNGNSVYAVSYYLFQRSSVRWQPDDVEVQTLIKEFKQAVIQAYPMLFQYTERMLSIIKPRLDIEVFDMDLILLTLYFRQLGLSRESNFAKAIIVAHGYATASSIANVANRLLGKNIFESFDMPIDTTPQKIAEEIVDYTEKNDVSNGLVILVDMGSLKAIYEYFPQQLSVPVMIMNNITTPLAIAIGENIQKNMNLSEVAVHSFEDNQPDWKIIYPQKNKNKALLTTCFTGIGTATKISNLLEKSLPVNSPLKVLPYDYQTLHDQKEKETVFSLYEVVGIVGTANPMIRDIPYLSLEELISGEGTLHLREWLMKSLDDEQAEQFNDRLIRNFSLEKVIDSVTILDTDKVMAEIELFMRILEELTGQKISNERKLALYVHVSCLIERLIRNVPIEIYSGNDIDEECREEQLVRIKEAFSVIEEDYSVKIPNSELKYIYDILFQKLDFSIVNEDF</sequence>
<dbReference type="RefSeq" id="WP_186813596.1">
    <property type="nucleotide sequence ID" value="NZ_BJYM01000006.1"/>
</dbReference>
<dbReference type="InterPro" id="IPR036662">
    <property type="entry name" value="PTS_EIIA_man-typ_sf"/>
</dbReference>
<dbReference type="Pfam" id="PF00158">
    <property type="entry name" value="Sigma54_activat"/>
    <property type="match status" value="1"/>
</dbReference>
<dbReference type="SUPFAM" id="SSF46785">
    <property type="entry name" value="Winged helix' DNA-binding domain"/>
    <property type="match status" value="1"/>
</dbReference>
<organism evidence="8 9">
    <name type="scientific">Oceanobacillus sojae</name>
    <dbReference type="NCBI Taxonomy" id="582851"/>
    <lineage>
        <taxon>Bacteria</taxon>
        <taxon>Bacillati</taxon>
        <taxon>Bacillota</taxon>
        <taxon>Bacilli</taxon>
        <taxon>Bacillales</taxon>
        <taxon>Bacillaceae</taxon>
        <taxon>Oceanobacillus</taxon>
    </lineage>
</organism>